<dbReference type="InterPro" id="IPR002298">
    <property type="entry name" value="DNA_polymerase_A"/>
</dbReference>
<dbReference type="GO" id="GO:0006261">
    <property type="term" value="P:DNA-templated DNA replication"/>
    <property type="evidence" value="ECO:0007669"/>
    <property type="project" value="InterPro"/>
</dbReference>
<feature type="domain" description="DNA-directed DNA polymerase family A palm" evidence="1">
    <location>
        <begin position="1"/>
        <end position="195"/>
    </location>
</feature>
<dbReference type="PRINTS" id="PR00868">
    <property type="entry name" value="DNAPOLI"/>
</dbReference>
<gene>
    <name evidence="2" type="ORF">LCGC14_1169790</name>
</gene>
<evidence type="ECO:0000259" key="1">
    <source>
        <dbReference type="SMART" id="SM00482"/>
    </source>
</evidence>
<dbReference type="SMART" id="SM00482">
    <property type="entry name" value="POLAc"/>
    <property type="match status" value="1"/>
</dbReference>
<dbReference type="GO" id="GO:0006302">
    <property type="term" value="P:double-strand break repair"/>
    <property type="evidence" value="ECO:0007669"/>
    <property type="project" value="TreeGrafter"/>
</dbReference>
<dbReference type="PANTHER" id="PTHR10133">
    <property type="entry name" value="DNA POLYMERASE I"/>
    <property type="match status" value="1"/>
</dbReference>
<reference evidence="2" key="1">
    <citation type="journal article" date="2015" name="Nature">
        <title>Complex archaea that bridge the gap between prokaryotes and eukaryotes.</title>
        <authorList>
            <person name="Spang A."/>
            <person name="Saw J.H."/>
            <person name="Jorgensen S.L."/>
            <person name="Zaremba-Niedzwiedzka K."/>
            <person name="Martijn J."/>
            <person name="Lind A.E."/>
            <person name="van Eijk R."/>
            <person name="Schleper C."/>
            <person name="Guy L."/>
            <person name="Ettema T.J."/>
        </authorList>
    </citation>
    <scope>NUCLEOTIDE SEQUENCE</scope>
</reference>
<organism evidence="2">
    <name type="scientific">marine sediment metagenome</name>
    <dbReference type="NCBI Taxonomy" id="412755"/>
    <lineage>
        <taxon>unclassified sequences</taxon>
        <taxon>metagenomes</taxon>
        <taxon>ecological metagenomes</taxon>
    </lineage>
</organism>
<dbReference type="Gene3D" id="3.30.70.370">
    <property type="match status" value="1"/>
</dbReference>
<dbReference type="SUPFAM" id="SSF56672">
    <property type="entry name" value="DNA/RNA polymerases"/>
    <property type="match status" value="1"/>
</dbReference>
<dbReference type="Gene3D" id="1.10.150.20">
    <property type="entry name" value="5' to 3' exonuclease, C-terminal subdomain"/>
    <property type="match status" value="1"/>
</dbReference>
<proteinExistence type="predicted"/>
<name>A0A0F9MD67_9ZZZZ</name>
<accession>A0A0F9MD67</accession>
<dbReference type="PANTHER" id="PTHR10133:SF62">
    <property type="entry name" value="DNA POLYMERASE THETA"/>
    <property type="match status" value="1"/>
</dbReference>
<dbReference type="Pfam" id="PF00476">
    <property type="entry name" value="DNA_pol_A"/>
    <property type="match status" value="1"/>
</dbReference>
<comment type="caution">
    <text evidence="2">The sequence shown here is derived from an EMBL/GenBank/DDBJ whole genome shotgun (WGS) entry which is preliminary data.</text>
</comment>
<dbReference type="EMBL" id="LAZR01005768">
    <property type="protein sequence ID" value="KKM97276.1"/>
    <property type="molecule type" value="Genomic_DNA"/>
</dbReference>
<dbReference type="AlphaFoldDB" id="A0A0F9MD67"/>
<dbReference type="InterPro" id="IPR043502">
    <property type="entry name" value="DNA/RNA_pol_sf"/>
</dbReference>
<dbReference type="GO" id="GO:0003677">
    <property type="term" value="F:DNA binding"/>
    <property type="evidence" value="ECO:0007669"/>
    <property type="project" value="InterPro"/>
</dbReference>
<protein>
    <recommendedName>
        <fullName evidence="1">DNA-directed DNA polymerase family A palm domain-containing protein</fullName>
    </recommendedName>
</protein>
<feature type="non-terminal residue" evidence="2">
    <location>
        <position position="1"/>
    </location>
</feature>
<sequence length="228" mass="25774">PDEDYQYGRFDYKEQEPKIALHYAVLSKLPGTQNLLEKHAKNPDIDSYGLISHEIERDICKTVYLAMLYGAGGVKICEQLKLPTAYREDRRGSLYECAGPEAQGIIDNFERGAPYIIELIKKVTRSARSKGYVKTILGRRCRFPDLDWVYKATNRLIQGSAADQMKKALIDLHAAGYTPHLQVHDEVGISINNDKQAVEIKNIMEQSVELKIPALVDYTLGANWGECK</sequence>
<evidence type="ECO:0000313" key="2">
    <source>
        <dbReference type="EMBL" id="KKM97276.1"/>
    </source>
</evidence>
<dbReference type="InterPro" id="IPR001098">
    <property type="entry name" value="DNA-dir_DNA_pol_A_palm_dom"/>
</dbReference>
<dbReference type="GO" id="GO:0003887">
    <property type="term" value="F:DNA-directed DNA polymerase activity"/>
    <property type="evidence" value="ECO:0007669"/>
    <property type="project" value="InterPro"/>
</dbReference>